<evidence type="ECO:0000256" key="1">
    <source>
        <dbReference type="ARBA" id="ARBA00023002"/>
    </source>
</evidence>
<proteinExistence type="predicted"/>
<protein>
    <submittedName>
        <fullName evidence="6">3-hydroxyisobutyrate dehydrogenase</fullName>
    </submittedName>
</protein>
<evidence type="ECO:0000313" key="6">
    <source>
        <dbReference type="EMBL" id="SIT05590.1"/>
    </source>
</evidence>
<dbReference type="PANTHER" id="PTHR43060">
    <property type="entry name" value="3-HYDROXYISOBUTYRATE DEHYDROGENASE-LIKE 1, MITOCHONDRIAL-RELATED"/>
    <property type="match status" value="1"/>
</dbReference>
<dbReference type="Pfam" id="PF14833">
    <property type="entry name" value="NAD_binding_11"/>
    <property type="match status" value="1"/>
</dbReference>
<dbReference type="Gene3D" id="1.10.1040.10">
    <property type="entry name" value="N-(1-d-carboxylethyl)-l-norvaline Dehydrogenase, domain 2"/>
    <property type="match status" value="1"/>
</dbReference>
<dbReference type="GO" id="GO:0016491">
    <property type="term" value="F:oxidoreductase activity"/>
    <property type="evidence" value="ECO:0007669"/>
    <property type="project" value="UniProtKB-KW"/>
</dbReference>
<dbReference type="EMBL" id="FTOG01000009">
    <property type="protein sequence ID" value="SIT05590.1"/>
    <property type="molecule type" value="Genomic_DNA"/>
</dbReference>
<feature type="active site" evidence="3">
    <location>
        <position position="163"/>
    </location>
</feature>
<dbReference type="Gene3D" id="3.40.50.720">
    <property type="entry name" value="NAD(P)-binding Rossmann-like Domain"/>
    <property type="match status" value="1"/>
</dbReference>
<name>A0A1N7P4X2_9RHOB</name>
<gene>
    <name evidence="6" type="ORF">SAMN05421580_10958</name>
</gene>
<keyword evidence="7" id="KW-1185">Reference proteome</keyword>
<feature type="domain" description="6-phosphogluconate dehydrogenase NADP-binding" evidence="4">
    <location>
        <begin position="3"/>
        <end position="154"/>
    </location>
</feature>
<evidence type="ECO:0000259" key="5">
    <source>
        <dbReference type="Pfam" id="PF14833"/>
    </source>
</evidence>
<keyword evidence="1" id="KW-0560">Oxidoreductase</keyword>
<dbReference type="SUPFAM" id="SSF48179">
    <property type="entry name" value="6-phosphogluconate dehydrogenase C-terminal domain-like"/>
    <property type="match status" value="1"/>
</dbReference>
<feature type="domain" description="3-hydroxyisobutyrate dehydrogenase-like NAD-binding" evidence="5">
    <location>
        <begin position="157"/>
        <end position="274"/>
    </location>
</feature>
<dbReference type="PIRSF" id="PIRSF000103">
    <property type="entry name" value="HIBADH"/>
    <property type="match status" value="1"/>
</dbReference>
<dbReference type="AlphaFoldDB" id="A0A1N7P4X2"/>
<evidence type="ECO:0000256" key="2">
    <source>
        <dbReference type="ARBA" id="ARBA00023027"/>
    </source>
</evidence>
<sequence length="288" mass="29713">MDKIGVIGLGRMGAAIAERLAGQGGTVCGWTRSGRAVEGVPFAETLADLVAQSTVLVLSLYDDAAVGEVLDALLALPLEGRLIIDTSTANPQVLQARAAALAAKGARAVDAPISGGPELVRAGNCGIFIGGTEADAEAARAVLTPLSARIFHTGPLGAGLVMKVINNGMLQAYWAGLADMMPLARRAGLPLETVLNILAGGPAGMPALRDRLPKVLGEDEAVGFPARGVFKDNALFRAIVQAHGLTAPTLERLAAEQEAATETGVIDQDLARLIWLAYDRGAENLSQP</sequence>
<dbReference type="InterPro" id="IPR036291">
    <property type="entry name" value="NAD(P)-bd_dom_sf"/>
</dbReference>
<evidence type="ECO:0000313" key="7">
    <source>
        <dbReference type="Proteomes" id="UP000186221"/>
    </source>
</evidence>
<reference evidence="7" key="1">
    <citation type="submission" date="2017-01" db="EMBL/GenBank/DDBJ databases">
        <authorList>
            <person name="Varghese N."/>
            <person name="Submissions S."/>
        </authorList>
    </citation>
    <scope>NUCLEOTIDE SEQUENCE [LARGE SCALE GENOMIC DNA]</scope>
    <source>
        <strain evidence="7">DSM 19945</strain>
    </source>
</reference>
<dbReference type="STRING" id="453582.SAMN05421580_10958"/>
<dbReference type="InterPro" id="IPR013328">
    <property type="entry name" value="6PGD_dom2"/>
</dbReference>
<dbReference type="SUPFAM" id="SSF51735">
    <property type="entry name" value="NAD(P)-binding Rossmann-fold domains"/>
    <property type="match status" value="1"/>
</dbReference>
<dbReference type="Proteomes" id="UP000186221">
    <property type="component" value="Unassembled WGS sequence"/>
</dbReference>
<dbReference type="InterPro" id="IPR008927">
    <property type="entry name" value="6-PGluconate_DH-like_C_sf"/>
</dbReference>
<dbReference type="InterPro" id="IPR006115">
    <property type="entry name" value="6PGDH_NADP-bd"/>
</dbReference>
<dbReference type="InterPro" id="IPR015815">
    <property type="entry name" value="HIBADH-related"/>
</dbReference>
<dbReference type="GO" id="GO:0051287">
    <property type="term" value="F:NAD binding"/>
    <property type="evidence" value="ECO:0007669"/>
    <property type="project" value="InterPro"/>
</dbReference>
<dbReference type="Pfam" id="PF03446">
    <property type="entry name" value="NAD_binding_2"/>
    <property type="match status" value="1"/>
</dbReference>
<keyword evidence="2" id="KW-0520">NAD</keyword>
<dbReference type="PANTHER" id="PTHR43060:SF15">
    <property type="entry name" value="3-HYDROXYISOBUTYRATE DEHYDROGENASE-LIKE 1, MITOCHONDRIAL-RELATED"/>
    <property type="match status" value="1"/>
</dbReference>
<accession>A0A1N7P4X2</accession>
<organism evidence="6 7">
    <name type="scientific">Rhodobacter aestuarii</name>
    <dbReference type="NCBI Taxonomy" id="453582"/>
    <lineage>
        <taxon>Bacteria</taxon>
        <taxon>Pseudomonadati</taxon>
        <taxon>Pseudomonadota</taxon>
        <taxon>Alphaproteobacteria</taxon>
        <taxon>Rhodobacterales</taxon>
        <taxon>Rhodobacter group</taxon>
        <taxon>Rhodobacter</taxon>
    </lineage>
</organism>
<dbReference type="InterPro" id="IPR029154">
    <property type="entry name" value="HIBADH-like_NADP-bd"/>
</dbReference>
<evidence type="ECO:0000259" key="4">
    <source>
        <dbReference type="Pfam" id="PF03446"/>
    </source>
</evidence>
<evidence type="ECO:0000256" key="3">
    <source>
        <dbReference type="PIRSR" id="PIRSR000103-1"/>
    </source>
</evidence>
<dbReference type="GO" id="GO:0050661">
    <property type="term" value="F:NADP binding"/>
    <property type="evidence" value="ECO:0007669"/>
    <property type="project" value="InterPro"/>
</dbReference>